<name>A0A1C0TQ91_9GAMM</name>
<dbReference type="SUPFAM" id="SSF63829">
    <property type="entry name" value="Calcium-dependent phosphotriesterase"/>
    <property type="match status" value="1"/>
</dbReference>
<feature type="chain" id="PRO_5008646196" description="6-bladed beta-propeller" evidence="1">
    <location>
        <begin position="28"/>
        <end position="241"/>
    </location>
</feature>
<proteinExistence type="predicted"/>
<evidence type="ECO:0000313" key="3">
    <source>
        <dbReference type="Proteomes" id="UP000093366"/>
    </source>
</evidence>
<evidence type="ECO:0008006" key="4">
    <source>
        <dbReference type="Google" id="ProtNLM"/>
    </source>
</evidence>
<keyword evidence="1" id="KW-0732">Signal</keyword>
<organism evidence="2 3">
    <name type="scientific">Pseudoalteromonas luteoviolacea</name>
    <dbReference type="NCBI Taxonomy" id="43657"/>
    <lineage>
        <taxon>Bacteria</taxon>
        <taxon>Pseudomonadati</taxon>
        <taxon>Pseudomonadota</taxon>
        <taxon>Gammaproteobacteria</taxon>
        <taxon>Alteromonadales</taxon>
        <taxon>Pseudoalteromonadaceae</taxon>
        <taxon>Pseudoalteromonas</taxon>
    </lineage>
</organism>
<reference evidence="3" key="1">
    <citation type="submission" date="2016-07" db="EMBL/GenBank/DDBJ databases">
        <authorList>
            <person name="Florea S."/>
            <person name="Webb J.S."/>
            <person name="Jaromczyk J."/>
            <person name="Schardl C.L."/>
        </authorList>
    </citation>
    <scope>NUCLEOTIDE SEQUENCE [LARGE SCALE GENOMIC DNA]</scope>
    <source>
        <strain evidence="3">IPB1</strain>
    </source>
</reference>
<dbReference type="Gene3D" id="2.120.10.30">
    <property type="entry name" value="TolB, C-terminal domain"/>
    <property type="match status" value="1"/>
</dbReference>
<evidence type="ECO:0000256" key="1">
    <source>
        <dbReference type="SAM" id="SignalP"/>
    </source>
</evidence>
<sequence length="241" mass="26704">MKRRSFLKSSMSVCAASTFLATGSVWAQVGESNAVSYTQRLTESDLNALQFTFPTSLVESPQNTLIEVTLNPVVARRYSNKVYILFELSKHISIYGSLGEKVGEIHLPKRLGHIKDFAIDEQHQRLFVASGDAHSIYVIGFNGQLLNSFGEYGVELPHQLSGIKSITSDSRGFLHILNAYTNDVKVFDGQGVYQFSYGPKLLTKNTTLSSIDGYQTIRLLGGKFQDIVYTLDVYGRTTGLS</sequence>
<dbReference type="OrthoDB" id="6314547at2"/>
<dbReference type="EMBL" id="MAUJ01000003">
    <property type="protein sequence ID" value="OCQ21147.1"/>
    <property type="molecule type" value="Genomic_DNA"/>
</dbReference>
<comment type="caution">
    <text evidence="2">The sequence shown here is derived from an EMBL/GenBank/DDBJ whole genome shotgun (WGS) entry which is preliminary data.</text>
</comment>
<dbReference type="InterPro" id="IPR011042">
    <property type="entry name" value="6-blade_b-propeller_TolB-like"/>
</dbReference>
<accession>A0A1C0TQ91</accession>
<dbReference type="Proteomes" id="UP000093366">
    <property type="component" value="Unassembled WGS sequence"/>
</dbReference>
<feature type="signal peptide" evidence="1">
    <location>
        <begin position="1"/>
        <end position="27"/>
    </location>
</feature>
<protein>
    <recommendedName>
        <fullName evidence="4">6-bladed beta-propeller</fullName>
    </recommendedName>
</protein>
<gene>
    <name evidence="2" type="ORF">A7985_10960</name>
</gene>
<evidence type="ECO:0000313" key="2">
    <source>
        <dbReference type="EMBL" id="OCQ21147.1"/>
    </source>
</evidence>
<dbReference type="RefSeq" id="WP_065790518.1">
    <property type="nucleotide sequence ID" value="NZ_MAUJ01000003.1"/>
</dbReference>
<dbReference type="AlphaFoldDB" id="A0A1C0TQ91"/>